<proteinExistence type="predicted"/>
<sequence length="91" mass="10693">MISSVLCFRFDVSHRQKPSAAMHVRLSHLWSKRGGLVGQTKESDYEQSLRNLSWILTVKDQSVTVLLEPQRIWIDCYKLRLTYDDIFPILK</sequence>
<dbReference type="AlphaFoldDB" id="A0A061DH41"/>
<evidence type="ECO:0000313" key="1">
    <source>
        <dbReference type="EMBL" id="EOX91749.1"/>
    </source>
</evidence>
<accession>A0A061DH41</accession>
<dbReference type="Gramene" id="EOX91749">
    <property type="protein sequence ID" value="EOX91749"/>
    <property type="gene ID" value="TCM_000833"/>
</dbReference>
<gene>
    <name evidence="1" type="ORF">TCM_000833</name>
</gene>
<keyword evidence="2" id="KW-1185">Reference proteome</keyword>
<evidence type="ECO:0000313" key="2">
    <source>
        <dbReference type="Proteomes" id="UP000026915"/>
    </source>
</evidence>
<name>A0A061DH41_THECC</name>
<dbReference type="HOGENOM" id="CLU_2431381_0_0_1"/>
<organism evidence="1 2">
    <name type="scientific">Theobroma cacao</name>
    <name type="common">Cacao</name>
    <name type="synonym">Cocoa</name>
    <dbReference type="NCBI Taxonomy" id="3641"/>
    <lineage>
        <taxon>Eukaryota</taxon>
        <taxon>Viridiplantae</taxon>
        <taxon>Streptophyta</taxon>
        <taxon>Embryophyta</taxon>
        <taxon>Tracheophyta</taxon>
        <taxon>Spermatophyta</taxon>
        <taxon>Magnoliopsida</taxon>
        <taxon>eudicotyledons</taxon>
        <taxon>Gunneridae</taxon>
        <taxon>Pentapetalae</taxon>
        <taxon>rosids</taxon>
        <taxon>malvids</taxon>
        <taxon>Malvales</taxon>
        <taxon>Malvaceae</taxon>
        <taxon>Byttnerioideae</taxon>
        <taxon>Theobroma</taxon>
    </lineage>
</organism>
<dbReference type="InParanoid" id="A0A061DH41"/>
<dbReference type="Proteomes" id="UP000026915">
    <property type="component" value="Chromosome 1"/>
</dbReference>
<reference evidence="1 2" key="1">
    <citation type="journal article" date="2013" name="Genome Biol.">
        <title>The genome sequence of the most widely cultivated cacao type and its use to identify candidate genes regulating pod color.</title>
        <authorList>
            <person name="Motamayor J.C."/>
            <person name="Mockaitis K."/>
            <person name="Schmutz J."/>
            <person name="Haiminen N."/>
            <person name="Iii D.L."/>
            <person name="Cornejo O."/>
            <person name="Findley S.D."/>
            <person name="Zheng P."/>
            <person name="Utro F."/>
            <person name="Royaert S."/>
            <person name="Saski C."/>
            <person name="Jenkins J."/>
            <person name="Podicheti R."/>
            <person name="Zhao M."/>
            <person name="Scheffler B.E."/>
            <person name="Stack J.C."/>
            <person name="Feltus F.A."/>
            <person name="Mustiga G.M."/>
            <person name="Amores F."/>
            <person name="Phillips W."/>
            <person name="Marelli J.P."/>
            <person name="May G.D."/>
            <person name="Shapiro H."/>
            <person name="Ma J."/>
            <person name="Bustamante C.D."/>
            <person name="Schnell R.J."/>
            <person name="Main D."/>
            <person name="Gilbert D."/>
            <person name="Parida L."/>
            <person name="Kuhn D.N."/>
        </authorList>
    </citation>
    <scope>NUCLEOTIDE SEQUENCE [LARGE SCALE GENOMIC DNA]</scope>
    <source>
        <strain evidence="2">cv. Matina 1-6</strain>
    </source>
</reference>
<protein>
    <submittedName>
        <fullName evidence="1">Uncharacterized protein</fullName>
    </submittedName>
</protein>
<dbReference type="EMBL" id="CM001879">
    <property type="protein sequence ID" value="EOX91749.1"/>
    <property type="molecule type" value="Genomic_DNA"/>
</dbReference>